<evidence type="ECO:0000313" key="4">
    <source>
        <dbReference type="EMBL" id="PHT29108.1"/>
    </source>
</evidence>
<reference evidence="5" key="2">
    <citation type="journal article" date="2017" name="J. Anim. Genet.">
        <title>Multiple reference genome sequences of hot pepper reveal the massive evolution of plant disease resistance genes by retroduplication.</title>
        <authorList>
            <person name="Kim S."/>
            <person name="Park J."/>
            <person name="Yeom S.-I."/>
            <person name="Kim Y.-M."/>
            <person name="Seo E."/>
            <person name="Kim K.-T."/>
            <person name="Kim M.-S."/>
            <person name="Lee J.M."/>
            <person name="Cheong K."/>
            <person name="Shin H.-S."/>
            <person name="Kim S.-B."/>
            <person name="Han K."/>
            <person name="Lee J."/>
            <person name="Park M."/>
            <person name="Lee H.-A."/>
            <person name="Lee H.-Y."/>
            <person name="Lee Y."/>
            <person name="Oh S."/>
            <person name="Lee J.H."/>
            <person name="Choi E."/>
            <person name="Choi E."/>
            <person name="Lee S.E."/>
            <person name="Jeon J."/>
            <person name="Kim H."/>
            <person name="Choi G."/>
            <person name="Song H."/>
            <person name="Lee J."/>
            <person name="Lee S.-C."/>
            <person name="Kwon J.-K."/>
            <person name="Lee H.-Y."/>
            <person name="Koo N."/>
            <person name="Hong Y."/>
            <person name="Kim R.W."/>
            <person name="Kang W.-H."/>
            <person name="Huh J.H."/>
            <person name="Kang B.-C."/>
            <person name="Yang T.-J."/>
            <person name="Lee Y.-H."/>
            <person name="Bennetzen J.L."/>
            <person name="Choi D."/>
        </authorList>
    </citation>
    <scope>NUCLEOTIDE SEQUENCE [LARGE SCALE GENOMIC DNA]</scope>
    <source>
        <strain evidence="5">cv. PBC81</strain>
    </source>
</reference>
<reference evidence="4 5" key="1">
    <citation type="journal article" date="2017" name="Genome Biol.">
        <title>New reference genome sequences of hot pepper reveal the massive evolution of plant disease-resistance genes by retroduplication.</title>
        <authorList>
            <person name="Kim S."/>
            <person name="Park J."/>
            <person name="Yeom S.I."/>
            <person name="Kim Y.M."/>
            <person name="Seo E."/>
            <person name="Kim K.T."/>
            <person name="Kim M.S."/>
            <person name="Lee J.M."/>
            <person name="Cheong K."/>
            <person name="Shin H.S."/>
            <person name="Kim S.B."/>
            <person name="Han K."/>
            <person name="Lee J."/>
            <person name="Park M."/>
            <person name="Lee H.A."/>
            <person name="Lee H.Y."/>
            <person name="Lee Y."/>
            <person name="Oh S."/>
            <person name="Lee J.H."/>
            <person name="Choi E."/>
            <person name="Choi E."/>
            <person name="Lee S.E."/>
            <person name="Jeon J."/>
            <person name="Kim H."/>
            <person name="Choi G."/>
            <person name="Song H."/>
            <person name="Lee J."/>
            <person name="Lee S.C."/>
            <person name="Kwon J.K."/>
            <person name="Lee H.Y."/>
            <person name="Koo N."/>
            <person name="Hong Y."/>
            <person name="Kim R.W."/>
            <person name="Kang W.H."/>
            <person name="Huh J.H."/>
            <person name="Kang B.C."/>
            <person name="Yang T.J."/>
            <person name="Lee Y.H."/>
            <person name="Bennetzen J.L."/>
            <person name="Choi D."/>
        </authorList>
    </citation>
    <scope>NUCLEOTIDE SEQUENCE [LARGE SCALE GENOMIC DNA]</scope>
    <source>
        <strain evidence="5">cv. PBC81</strain>
    </source>
</reference>
<gene>
    <name evidence="4" type="ORF">CQW23_31280</name>
</gene>
<keyword evidence="1" id="KW-0611">Plant defense</keyword>
<evidence type="ECO:0000256" key="1">
    <source>
        <dbReference type="ARBA" id="ARBA00022821"/>
    </source>
</evidence>
<dbReference type="InterPro" id="IPR057135">
    <property type="entry name" value="At4g27190-like_LRR"/>
</dbReference>
<comment type="caution">
    <text evidence="4">The sequence shown here is derived from an EMBL/GenBank/DDBJ whole genome shotgun (WGS) entry which is preliminary data.</text>
</comment>
<keyword evidence="5" id="KW-1185">Reference proteome</keyword>
<feature type="compositionally biased region" description="Polar residues" evidence="2">
    <location>
        <begin position="140"/>
        <end position="155"/>
    </location>
</feature>
<dbReference type="Pfam" id="PF23247">
    <property type="entry name" value="LRR_RPS2"/>
    <property type="match status" value="1"/>
</dbReference>
<proteinExistence type="predicted"/>
<dbReference type="InterPro" id="IPR050905">
    <property type="entry name" value="Plant_NBS-LRR"/>
</dbReference>
<feature type="compositionally biased region" description="Acidic residues" evidence="2">
    <location>
        <begin position="158"/>
        <end position="172"/>
    </location>
</feature>
<evidence type="ECO:0000259" key="3">
    <source>
        <dbReference type="Pfam" id="PF23247"/>
    </source>
</evidence>
<dbReference type="AlphaFoldDB" id="A0A2G2V879"/>
<dbReference type="OrthoDB" id="1294267at2759"/>
<evidence type="ECO:0000256" key="2">
    <source>
        <dbReference type="SAM" id="MobiDB-lite"/>
    </source>
</evidence>
<evidence type="ECO:0000313" key="5">
    <source>
        <dbReference type="Proteomes" id="UP000224567"/>
    </source>
</evidence>
<organism evidence="4 5">
    <name type="scientific">Capsicum baccatum</name>
    <name type="common">Peruvian pepper</name>
    <dbReference type="NCBI Taxonomy" id="33114"/>
    <lineage>
        <taxon>Eukaryota</taxon>
        <taxon>Viridiplantae</taxon>
        <taxon>Streptophyta</taxon>
        <taxon>Embryophyta</taxon>
        <taxon>Tracheophyta</taxon>
        <taxon>Spermatophyta</taxon>
        <taxon>Magnoliopsida</taxon>
        <taxon>eudicotyledons</taxon>
        <taxon>Gunneridae</taxon>
        <taxon>Pentapetalae</taxon>
        <taxon>asterids</taxon>
        <taxon>lamiids</taxon>
        <taxon>Solanales</taxon>
        <taxon>Solanaceae</taxon>
        <taxon>Solanoideae</taxon>
        <taxon>Capsiceae</taxon>
        <taxon>Capsicum</taxon>
    </lineage>
</organism>
<protein>
    <recommendedName>
        <fullName evidence="3">Disease resistance protein At4g27190-like leucine-rich repeats domain-containing protein</fullName>
    </recommendedName>
</protein>
<dbReference type="PANTHER" id="PTHR33463">
    <property type="entry name" value="NB-ARC DOMAIN-CONTAINING PROTEIN-RELATED"/>
    <property type="match status" value="1"/>
</dbReference>
<dbReference type="PANTHER" id="PTHR33463:SF198">
    <property type="entry name" value="RPP4C3"/>
    <property type="match status" value="1"/>
</dbReference>
<dbReference type="InterPro" id="IPR032675">
    <property type="entry name" value="LRR_dom_sf"/>
</dbReference>
<feature type="domain" description="Disease resistance protein At4g27190-like leucine-rich repeats" evidence="3">
    <location>
        <begin position="3"/>
        <end position="109"/>
    </location>
</feature>
<name>A0A2G2V879_CAPBA</name>
<sequence length="180" mass="20709">MGYFSKLEKLEVENCGKLRNLMSPSEARGLLNLRTLWIKECQSMEEVITEEEQQGEEIMTNESSLFPMLEELILHKLPKLGHFFQTKRALEFPFLIRVMILECHEMKTFVQKGSVSTPVLEIVNDELKVDDLNKWVQQSFNSKEQESNHGGYQSEASDHDESDAINDDESEAIESLKGEP</sequence>
<dbReference type="Proteomes" id="UP000224567">
    <property type="component" value="Unassembled WGS sequence"/>
</dbReference>
<dbReference type="Gene3D" id="3.80.10.10">
    <property type="entry name" value="Ribonuclease Inhibitor"/>
    <property type="match status" value="1"/>
</dbReference>
<dbReference type="EMBL" id="MLFT02000151">
    <property type="protein sequence ID" value="PHT29108.1"/>
    <property type="molecule type" value="Genomic_DNA"/>
</dbReference>
<feature type="region of interest" description="Disordered" evidence="2">
    <location>
        <begin position="140"/>
        <end position="180"/>
    </location>
</feature>
<accession>A0A2G2V879</accession>
<dbReference type="SUPFAM" id="SSF52047">
    <property type="entry name" value="RNI-like"/>
    <property type="match status" value="1"/>
</dbReference>